<dbReference type="InterPro" id="IPR006912">
    <property type="entry name" value="Harbinger_derived_prot"/>
</dbReference>
<dbReference type="SUPFAM" id="SSF52047">
    <property type="entry name" value="RNI-like"/>
    <property type="match status" value="1"/>
</dbReference>
<sequence length="719" mass="81221">MAAAAAASTDRLSNLSDDLLIHILSFTPCREAASTTALSRRWRRPLWPHTGAVNLDYRSYTTGTGRVPLSWLAAEDADHAVNSLGRGPRKQQQGERSRRTLHTYPPSPSTEEEEDDDEDDQETQRMAFPCLEVLLLRRCRAELGTLQRMISAAPRLAGLRLEGVSFSDNHYQDVYRLHCHAATTVTVANCHRFDLGGCCVQLVAPHLRRLHYAQAITFHGTTWFSVKWSTHLDHVHLALQFASSAAAPLRRSILTDLTDASHIRSLKLTVYSLSDLAEDNFPLFQDLEKLEIEELCGCILNHVSAASAIVHLLRCCPAVRDLRLRFSWQEYLAEASDSADQIAAMADLTPCRSINNTGDDDNDDGDYCCKGLDLDYKFCGCGSGLQCFKSSLRRVVVEFDAEELTCFQVQLIRFLVRNAAGLEEVVVHGGKGYDSSRIDRRVGRWRRRRRRSPSARTGPAPLWPPSLSEFPLPLKAPALAPAPPAPLCSDKVRDGSHFYDDEVDDEVEENLSPRHFVCGGRKKKKWASPECFEEFDMEEEEVLAMILVTHINKKPNHGGSVMGRQKIWRDRIDAHNRLIRHYFAEDPTYPESYFHRRFRTELFRRIAEKLARHDRFFQQRRNAARELGHSTFQKVTTALRMLAYGIPADLVDDHLAMGESQAIMCVKRFAVGIVQVFGQEYLRSPNAEDAARLLEMNKARGFLGMLGSIDCMHCVGDMP</sequence>
<dbReference type="Pfam" id="PF04827">
    <property type="entry name" value="Plant_tran"/>
    <property type="match status" value="1"/>
</dbReference>
<feature type="region of interest" description="Disordered" evidence="1">
    <location>
        <begin position="82"/>
        <end position="122"/>
    </location>
</feature>
<feature type="domain" description="F-box" evidence="2">
    <location>
        <begin position="12"/>
        <end position="44"/>
    </location>
</feature>
<proteinExistence type="predicted"/>
<dbReference type="EnsemblPlants" id="EMT31833">
    <property type="protein sequence ID" value="EMT31833"/>
    <property type="gene ID" value="F775_22087"/>
</dbReference>
<dbReference type="AlphaFoldDB" id="M8CCH2"/>
<evidence type="ECO:0000313" key="3">
    <source>
        <dbReference type="EnsemblPlants" id="EMT31833"/>
    </source>
</evidence>
<organism evidence="3">
    <name type="scientific">Aegilops tauschii</name>
    <name type="common">Tausch's goatgrass</name>
    <name type="synonym">Aegilops squarrosa</name>
    <dbReference type="NCBI Taxonomy" id="37682"/>
    <lineage>
        <taxon>Eukaryota</taxon>
        <taxon>Viridiplantae</taxon>
        <taxon>Streptophyta</taxon>
        <taxon>Embryophyta</taxon>
        <taxon>Tracheophyta</taxon>
        <taxon>Spermatophyta</taxon>
        <taxon>Magnoliopsida</taxon>
        <taxon>Liliopsida</taxon>
        <taxon>Poales</taxon>
        <taxon>Poaceae</taxon>
        <taxon>BOP clade</taxon>
        <taxon>Pooideae</taxon>
        <taxon>Triticodae</taxon>
        <taxon>Triticeae</taxon>
        <taxon>Triticinae</taxon>
        <taxon>Aegilops</taxon>
    </lineage>
</organism>
<reference evidence="3" key="1">
    <citation type="submission" date="2015-06" db="UniProtKB">
        <authorList>
            <consortium name="EnsemblPlants"/>
        </authorList>
    </citation>
    <scope>IDENTIFICATION</scope>
</reference>
<dbReference type="SUPFAM" id="SSF81383">
    <property type="entry name" value="F-box domain"/>
    <property type="match status" value="1"/>
</dbReference>
<dbReference type="PANTHER" id="PTHR47150">
    <property type="entry name" value="OS12G0169200 PROTEIN"/>
    <property type="match status" value="1"/>
</dbReference>
<evidence type="ECO:0000259" key="2">
    <source>
        <dbReference type="Pfam" id="PF00646"/>
    </source>
</evidence>
<dbReference type="Gene3D" id="3.80.10.10">
    <property type="entry name" value="Ribonuclease Inhibitor"/>
    <property type="match status" value="1"/>
</dbReference>
<dbReference type="InterPro" id="IPR036047">
    <property type="entry name" value="F-box-like_dom_sf"/>
</dbReference>
<protein>
    <recommendedName>
        <fullName evidence="2">F-box domain-containing protein</fullName>
    </recommendedName>
</protein>
<dbReference type="InterPro" id="IPR001810">
    <property type="entry name" value="F-box_dom"/>
</dbReference>
<dbReference type="CDD" id="cd22160">
    <property type="entry name" value="F-box_AtFBL13-like"/>
    <property type="match status" value="1"/>
</dbReference>
<name>M8CCH2_AEGTA</name>
<feature type="compositionally biased region" description="Acidic residues" evidence="1">
    <location>
        <begin position="110"/>
        <end position="121"/>
    </location>
</feature>
<dbReference type="PANTHER" id="PTHR47150:SF7">
    <property type="entry name" value="NUCLEASE"/>
    <property type="match status" value="1"/>
</dbReference>
<dbReference type="InterPro" id="IPR053781">
    <property type="entry name" value="F-box_AtFBL13-like"/>
</dbReference>
<dbReference type="InterPro" id="IPR032675">
    <property type="entry name" value="LRR_dom_sf"/>
</dbReference>
<evidence type="ECO:0000256" key="1">
    <source>
        <dbReference type="SAM" id="MobiDB-lite"/>
    </source>
</evidence>
<dbReference type="Pfam" id="PF00646">
    <property type="entry name" value="F-box"/>
    <property type="match status" value="1"/>
</dbReference>
<accession>M8CCH2</accession>